<keyword evidence="2" id="KW-1133">Transmembrane helix</keyword>
<sequence length="52" mass="5837">MVLFINLALIILIIGYSTFVIKRYIQKSKQGKCSSCGSNHSCPTDQLPKHLQ</sequence>
<evidence type="ECO:0000256" key="1">
    <source>
        <dbReference type="SAM" id="MobiDB-lite"/>
    </source>
</evidence>
<name>A0A3E0IR92_9STAP</name>
<gene>
    <name evidence="3" type="ORF">DOS83_03430</name>
</gene>
<organism evidence="3 4">
    <name type="scientific">Staphylococcus felis</name>
    <dbReference type="NCBI Taxonomy" id="46127"/>
    <lineage>
        <taxon>Bacteria</taxon>
        <taxon>Bacillati</taxon>
        <taxon>Bacillota</taxon>
        <taxon>Bacilli</taxon>
        <taxon>Bacillales</taxon>
        <taxon>Staphylococcaceae</taxon>
        <taxon>Staphylococcus</taxon>
    </lineage>
</organism>
<evidence type="ECO:0000313" key="4">
    <source>
        <dbReference type="Proteomes" id="UP000256562"/>
    </source>
</evidence>
<comment type="caution">
    <text evidence="3">The sequence shown here is derived from an EMBL/GenBank/DDBJ whole genome shotgun (WGS) entry which is preliminary data.</text>
</comment>
<dbReference type="AlphaFoldDB" id="A0A3E0IR92"/>
<reference evidence="3 4" key="1">
    <citation type="journal article" date="2018" name="Vet. Microbiol.">
        <title>Characterisation of Staphylococcus felis isolated from cats using whole genome sequencing.</title>
        <authorList>
            <person name="Worthing K."/>
            <person name="Pang S."/>
            <person name="Trott D.J."/>
            <person name="Abraham S."/>
            <person name="Coombs G.W."/>
            <person name="Jordan D."/>
            <person name="McIntyre L."/>
            <person name="Davies M.R."/>
            <person name="Norris J."/>
        </authorList>
    </citation>
    <scope>NUCLEOTIDE SEQUENCE [LARGE SCALE GENOMIC DNA]</scope>
    <source>
        <strain evidence="3 4">F9</strain>
    </source>
</reference>
<dbReference type="RefSeq" id="WP_116093924.1">
    <property type="nucleotide sequence ID" value="NZ_JBBEFK010000001.1"/>
</dbReference>
<dbReference type="Proteomes" id="UP000256562">
    <property type="component" value="Unassembled WGS sequence"/>
</dbReference>
<proteinExistence type="predicted"/>
<feature type="transmembrane region" description="Helical" evidence="2">
    <location>
        <begin position="6"/>
        <end position="25"/>
    </location>
</feature>
<evidence type="ECO:0000313" key="3">
    <source>
        <dbReference type="EMBL" id="REH98503.1"/>
    </source>
</evidence>
<feature type="region of interest" description="Disordered" evidence="1">
    <location>
        <begin position="31"/>
        <end position="52"/>
    </location>
</feature>
<protein>
    <submittedName>
        <fullName evidence="3">FeoB-associated Cys-rich membrane protein</fullName>
    </submittedName>
</protein>
<keyword evidence="2" id="KW-0472">Membrane</keyword>
<dbReference type="Pfam" id="PF12669">
    <property type="entry name" value="FeoB_associated"/>
    <property type="match status" value="1"/>
</dbReference>
<keyword evidence="2" id="KW-0812">Transmembrane</keyword>
<accession>A0A3E0IR92</accession>
<evidence type="ECO:0000256" key="2">
    <source>
        <dbReference type="SAM" id="Phobius"/>
    </source>
</evidence>
<dbReference type="EMBL" id="QKXQ01000142">
    <property type="protein sequence ID" value="REH98503.1"/>
    <property type="molecule type" value="Genomic_DNA"/>
</dbReference>